<dbReference type="Proteomes" id="UP000717585">
    <property type="component" value="Unassembled WGS sequence"/>
</dbReference>
<name>A0A8J6BXT7_9EUKA</name>
<evidence type="ECO:0000256" key="1">
    <source>
        <dbReference type="SAM" id="MobiDB-lite"/>
    </source>
</evidence>
<feature type="compositionally biased region" description="Basic residues" evidence="1">
    <location>
        <begin position="7"/>
        <end position="23"/>
    </location>
</feature>
<protein>
    <submittedName>
        <fullName evidence="2">Uncharacterized protein</fullName>
    </submittedName>
</protein>
<comment type="caution">
    <text evidence="2">The sequence shown here is derived from an EMBL/GenBank/DDBJ whole genome shotgun (WGS) entry which is preliminary data.</text>
</comment>
<dbReference type="AlphaFoldDB" id="A0A8J6BXT7"/>
<evidence type="ECO:0000313" key="4">
    <source>
        <dbReference type="Proteomes" id="UP000717585"/>
    </source>
</evidence>
<feature type="region of interest" description="Disordered" evidence="1">
    <location>
        <begin position="1"/>
        <end position="30"/>
    </location>
</feature>
<proteinExistence type="predicted"/>
<dbReference type="EMBL" id="JAHDYR010000020">
    <property type="protein sequence ID" value="KAG9393823.1"/>
    <property type="molecule type" value="Genomic_DNA"/>
</dbReference>
<accession>A0A8J6BXT7</accession>
<evidence type="ECO:0000313" key="3">
    <source>
        <dbReference type="EMBL" id="KAG9393823.1"/>
    </source>
</evidence>
<organism evidence="2 4">
    <name type="scientific">Carpediemonas membranifera</name>
    <dbReference type="NCBI Taxonomy" id="201153"/>
    <lineage>
        <taxon>Eukaryota</taxon>
        <taxon>Metamonada</taxon>
        <taxon>Carpediemonas-like organisms</taxon>
        <taxon>Carpediemonas</taxon>
    </lineage>
</organism>
<keyword evidence="4" id="KW-1185">Reference proteome</keyword>
<dbReference type="EMBL" id="JAHDYR010000020">
    <property type="protein sequence ID" value="KAG9393816.1"/>
    <property type="molecule type" value="Genomic_DNA"/>
</dbReference>
<gene>
    <name evidence="2" type="ORF">J8273_4679</name>
    <name evidence="3" type="ORF">J8273_4686</name>
</gene>
<sequence>MAQGAVKKAKKVAPSKANGKKFNKSTTGKAKMKRINTAIKNKSMKGKFESNMNNIVERAAIAKCTRNRENLKLLKASQGRDYTKTKKYGLQ</sequence>
<reference evidence="2" key="1">
    <citation type="submission" date="2021-05" db="EMBL/GenBank/DDBJ databases">
        <title>A free-living protist that lacks canonical eukaryotic 1 DNA replication and segregation systems.</title>
        <authorList>
            <person name="Salas-Leiva D.E."/>
            <person name="Tromer E.C."/>
            <person name="Curtis B.A."/>
            <person name="Jerlstrom-Hultqvist J."/>
            <person name="Kolisko M."/>
            <person name="Yi Z."/>
            <person name="Salas-Leiva J.S."/>
            <person name="Gallot-Lavallee L."/>
            <person name="Kops G.J.P.L."/>
            <person name="Archibald J.M."/>
            <person name="Simpson A.G.B."/>
            <person name="Roger A.J."/>
        </authorList>
    </citation>
    <scope>NUCLEOTIDE SEQUENCE</scope>
    <source>
        <strain evidence="2">BICM</strain>
    </source>
</reference>
<evidence type="ECO:0000313" key="2">
    <source>
        <dbReference type="EMBL" id="KAG9393816.1"/>
    </source>
</evidence>